<keyword evidence="7 11" id="KW-0418">Kinase</keyword>
<dbReference type="InterPro" id="IPR002575">
    <property type="entry name" value="Aminoglycoside_PTrfase"/>
</dbReference>
<comment type="similarity">
    <text evidence="11">Belongs to the SrkA/RdoA protein kinase family.</text>
</comment>
<dbReference type="EMBL" id="WXWW01000212">
    <property type="protein sequence ID" value="NAW66437.1"/>
    <property type="molecule type" value="Genomic_DNA"/>
</dbReference>
<protein>
    <recommendedName>
        <fullName evidence="11">Stress response kinase A</fullName>
        <ecNumber evidence="11">2.7.11.1</ecNumber>
    </recommendedName>
    <alternativeName>
        <fullName evidence="11">Serine/threonine-protein kinase SrkA</fullName>
    </alternativeName>
</protein>
<evidence type="ECO:0000256" key="5">
    <source>
        <dbReference type="ARBA" id="ARBA00022723"/>
    </source>
</evidence>
<evidence type="ECO:0000256" key="9">
    <source>
        <dbReference type="ARBA" id="ARBA00022842"/>
    </source>
</evidence>
<keyword evidence="8 11" id="KW-0067">ATP-binding</keyword>
<reference evidence="13 14" key="1">
    <citation type="submission" date="2017-05" db="EMBL/GenBank/DDBJ databases">
        <title>High clonality and local adaptation shapes Vibrionaceae linages within an endangered oasis.</title>
        <authorList>
            <person name="Vazquez-Rosas-Landa M."/>
        </authorList>
    </citation>
    <scope>NUCLEOTIDE SEQUENCE [LARGE SCALE GENOMIC DNA]</scope>
    <source>
        <strain evidence="13 14">P46_P4S1P180</strain>
    </source>
</reference>
<dbReference type="OrthoDB" id="5392197at2"/>
<accession>A0A7X4XVS0</accession>
<evidence type="ECO:0000256" key="1">
    <source>
        <dbReference type="ARBA" id="ARBA00022490"/>
    </source>
</evidence>
<feature type="binding site" evidence="11">
    <location>
        <position position="218"/>
    </location>
    <ligand>
        <name>Mg(2+)</name>
        <dbReference type="ChEBI" id="CHEBI:18420"/>
    </ligand>
</feature>
<dbReference type="GO" id="GO:0005737">
    <property type="term" value="C:cytoplasm"/>
    <property type="evidence" value="ECO:0007669"/>
    <property type="project" value="UniProtKB-SubCell"/>
</dbReference>
<dbReference type="GO" id="GO:0000287">
    <property type="term" value="F:magnesium ion binding"/>
    <property type="evidence" value="ECO:0007669"/>
    <property type="project" value="UniProtKB-UniRule"/>
</dbReference>
<comment type="catalytic activity">
    <reaction evidence="11">
        <text>L-threonyl-[protein] + ATP = O-phospho-L-threonyl-[protein] + ADP + H(+)</text>
        <dbReference type="Rhea" id="RHEA:46608"/>
        <dbReference type="Rhea" id="RHEA-COMP:11060"/>
        <dbReference type="Rhea" id="RHEA-COMP:11605"/>
        <dbReference type="ChEBI" id="CHEBI:15378"/>
        <dbReference type="ChEBI" id="CHEBI:30013"/>
        <dbReference type="ChEBI" id="CHEBI:30616"/>
        <dbReference type="ChEBI" id="CHEBI:61977"/>
        <dbReference type="ChEBI" id="CHEBI:456216"/>
        <dbReference type="EC" id="2.7.11.1"/>
    </reaction>
</comment>
<name>A0A7X4XVS0_9GAMM</name>
<dbReference type="SUPFAM" id="SSF56112">
    <property type="entry name" value="Protein kinase-like (PK-like)"/>
    <property type="match status" value="1"/>
</dbReference>
<feature type="binding site" evidence="11">
    <location>
        <position position="207"/>
    </location>
    <ligand>
        <name>Mg(2+)</name>
        <dbReference type="ChEBI" id="CHEBI:18420"/>
    </ligand>
</feature>
<evidence type="ECO:0000313" key="13">
    <source>
        <dbReference type="EMBL" id="NAW66437.1"/>
    </source>
</evidence>
<keyword evidence="1 11" id="KW-0963">Cytoplasm</keyword>
<keyword evidence="4 11" id="KW-0808">Transferase</keyword>
<comment type="subcellular location">
    <subcellularLocation>
        <location evidence="11">Cytoplasm</location>
    </subcellularLocation>
</comment>
<gene>
    <name evidence="11" type="primary">srkA</name>
    <name evidence="13" type="ORF">CAG72_14570</name>
</gene>
<dbReference type="HAMAP" id="MF_01497">
    <property type="entry name" value="SrkA_kinase"/>
    <property type="match status" value="1"/>
</dbReference>
<comment type="catalytic activity">
    <reaction evidence="11">
        <text>L-seryl-[protein] + ATP = O-phospho-L-seryl-[protein] + ADP + H(+)</text>
        <dbReference type="Rhea" id="RHEA:17989"/>
        <dbReference type="Rhea" id="RHEA-COMP:9863"/>
        <dbReference type="Rhea" id="RHEA-COMP:11604"/>
        <dbReference type="ChEBI" id="CHEBI:15378"/>
        <dbReference type="ChEBI" id="CHEBI:29999"/>
        <dbReference type="ChEBI" id="CHEBI:30616"/>
        <dbReference type="ChEBI" id="CHEBI:83421"/>
        <dbReference type="ChEBI" id="CHEBI:456216"/>
        <dbReference type="EC" id="2.7.11.1"/>
    </reaction>
</comment>
<feature type="domain" description="Aminoglycoside phosphotransferase" evidence="12">
    <location>
        <begin position="34"/>
        <end position="265"/>
    </location>
</feature>
<dbReference type="Proteomes" id="UP000465712">
    <property type="component" value="Unassembled WGS sequence"/>
</dbReference>
<keyword evidence="5 11" id="KW-0479">Metal-binding</keyword>
<evidence type="ECO:0000256" key="6">
    <source>
        <dbReference type="ARBA" id="ARBA00022741"/>
    </source>
</evidence>
<dbReference type="AlphaFoldDB" id="A0A7X4XVS0"/>
<dbReference type="NCBIfam" id="NF008738">
    <property type="entry name" value="PRK11768.1"/>
    <property type="match status" value="1"/>
</dbReference>
<dbReference type="Gene3D" id="1.10.510.10">
    <property type="entry name" value="Transferase(Phosphotransferase) domain 1"/>
    <property type="match status" value="1"/>
</dbReference>
<comment type="caution">
    <text evidence="13">The sequence shown here is derived from an EMBL/GenBank/DDBJ whole genome shotgun (WGS) entry which is preliminary data.</text>
</comment>
<feature type="site" description="ATP" evidence="11">
    <location>
        <position position="37"/>
    </location>
</feature>
<dbReference type="RefSeq" id="WP_161445801.1">
    <property type="nucleotide sequence ID" value="NZ_WXWU01000025.1"/>
</dbReference>
<organism evidence="13 14">
    <name type="scientific">Photobacterium halotolerans</name>
    <dbReference type="NCBI Taxonomy" id="265726"/>
    <lineage>
        <taxon>Bacteria</taxon>
        <taxon>Pseudomonadati</taxon>
        <taxon>Pseudomonadota</taxon>
        <taxon>Gammaproteobacteria</taxon>
        <taxon>Vibrionales</taxon>
        <taxon>Vibrionaceae</taxon>
        <taxon>Photobacterium</taxon>
    </lineage>
</organism>
<evidence type="ECO:0000256" key="10">
    <source>
        <dbReference type="ARBA" id="ARBA00023016"/>
    </source>
</evidence>
<dbReference type="PANTHER" id="PTHR39573:SF1">
    <property type="entry name" value="STRESS RESPONSE KINASE A"/>
    <property type="match status" value="1"/>
</dbReference>
<keyword evidence="9 11" id="KW-0460">Magnesium</keyword>
<keyword evidence="10 11" id="KW-0346">Stress response</keyword>
<comment type="function">
    <text evidence="11">A protein kinase that phosphorylates Ser and Thr residues. Probably acts to suppress the effects of stress linked to accumulation of reactive oxygen species. Probably involved in the extracytoplasmic stress response.</text>
</comment>
<dbReference type="PANTHER" id="PTHR39573">
    <property type="entry name" value="STRESS RESPONSE KINASE A"/>
    <property type="match status" value="1"/>
</dbReference>
<evidence type="ECO:0000256" key="8">
    <source>
        <dbReference type="ARBA" id="ARBA00022840"/>
    </source>
</evidence>
<evidence type="ECO:0000256" key="7">
    <source>
        <dbReference type="ARBA" id="ARBA00022777"/>
    </source>
</evidence>
<feature type="active site" description="Proton acceptor" evidence="11">
    <location>
        <position position="202"/>
    </location>
</feature>
<comment type="cofactor">
    <cofactor evidence="11">
        <name>Mg(2+)</name>
        <dbReference type="ChEBI" id="CHEBI:18420"/>
    </cofactor>
</comment>
<proteinExistence type="inferred from homology"/>
<evidence type="ECO:0000313" key="14">
    <source>
        <dbReference type="Proteomes" id="UP000465712"/>
    </source>
</evidence>
<dbReference type="GO" id="GO:0005524">
    <property type="term" value="F:ATP binding"/>
    <property type="evidence" value="ECO:0007669"/>
    <property type="project" value="UniProtKB-UniRule"/>
</dbReference>
<comment type="subunit">
    <text evidence="11">Monomer.</text>
</comment>
<dbReference type="Gene3D" id="3.30.200.70">
    <property type="match status" value="1"/>
</dbReference>
<keyword evidence="3 11" id="KW-0597">Phosphoprotein</keyword>
<dbReference type="Pfam" id="PF01636">
    <property type="entry name" value="APH"/>
    <property type="match status" value="1"/>
</dbReference>
<keyword evidence="2 11" id="KW-0723">Serine/threonine-protein kinase</keyword>
<evidence type="ECO:0000256" key="3">
    <source>
        <dbReference type="ARBA" id="ARBA00022553"/>
    </source>
</evidence>
<dbReference type="GO" id="GO:0004674">
    <property type="term" value="F:protein serine/threonine kinase activity"/>
    <property type="evidence" value="ECO:0007669"/>
    <property type="project" value="UniProtKB-UniRule"/>
</dbReference>
<dbReference type="Gene3D" id="1.20.1270.170">
    <property type="match status" value="1"/>
</dbReference>
<evidence type="ECO:0000259" key="12">
    <source>
        <dbReference type="Pfam" id="PF01636"/>
    </source>
</evidence>
<evidence type="ECO:0000256" key="4">
    <source>
        <dbReference type="ARBA" id="ARBA00022679"/>
    </source>
</evidence>
<keyword evidence="6 11" id="KW-0547">Nucleotide-binding</keyword>
<evidence type="ECO:0000256" key="11">
    <source>
        <dbReference type="HAMAP-Rule" id="MF_01497"/>
    </source>
</evidence>
<evidence type="ECO:0000256" key="2">
    <source>
        <dbReference type="ARBA" id="ARBA00022527"/>
    </source>
</evidence>
<dbReference type="EC" id="2.7.11.1" evidence="11"/>
<dbReference type="InterPro" id="IPR032882">
    <property type="entry name" value="SrkA/RdoA"/>
</dbReference>
<dbReference type="InterPro" id="IPR011009">
    <property type="entry name" value="Kinase-like_dom_sf"/>
</dbReference>
<feature type="active site" evidence="11">
    <location>
        <position position="218"/>
    </location>
</feature>
<sequence length="329" mass="38040">MTALDDFSFADLTPDLLLNALESTGIYASSGLLPLNSYENRVYQFSSDDGRRYVAKFYRPQRWSDAQIQEEHDFAAELAAQEIPLAAPLVMNGQTLHHYEHHRFALFPSVGGRQFEVDNVDQLEQVGRFLGRIHKVGQRTLFSHRPTLGLEEYLVQPRLVLEQSGFIPMHLESAFFGDLDRLIALLSERWHSDWQSQRIHGDCHPGNILWRDGPLFVDLDDARNGPAVQDLWMLLNGSRQDQLMQLDTLLEAYGEFADFDPRELQLIEPLRGLRLVHYMAWLAKRWQDPAFPRAFPWFADAKYWEGQVLAIKEQLAALEEPPLQLMPQW</sequence>